<feature type="domain" description="NADP-dependent oxidoreductase" evidence="1">
    <location>
        <begin position="34"/>
        <end position="119"/>
    </location>
</feature>
<dbReference type="InterPro" id="IPR023210">
    <property type="entry name" value="NADP_OxRdtase_dom"/>
</dbReference>
<dbReference type="SUPFAM" id="SSF51430">
    <property type="entry name" value="NAD(P)-linked oxidoreductase"/>
    <property type="match status" value="1"/>
</dbReference>
<name>D9PKP0_9ZZZZ</name>
<dbReference type="Pfam" id="PF00248">
    <property type="entry name" value="Aldo_ket_red"/>
    <property type="match status" value="1"/>
</dbReference>
<evidence type="ECO:0000259" key="1">
    <source>
        <dbReference type="Pfam" id="PF00248"/>
    </source>
</evidence>
<dbReference type="AlphaFoldDB" id="D9PKP0"/>
<dbReference type="EMBL" id="ADZX01000631">
    <property type="protein sequence ID" value="EFK95875.1"/>
    <property type="molecule type" value="Genomic_DNA"/>
</dbReference>
<reference evidence="2" key="1">
    <citation type="submission" date="2010-07" db="EMBL/GenBank/DDBJ databases">
        <authorList>
            <consortium name="CONSOLIDER consortium CSD2007-00005"/>
            <person name="Guazzaroni M.-E."/>
            <person name="Richter M."/>
            <person name="Garcia-Salamanca A."/>
            <person name="Yarza P."/>
            <person name="Ferrer M."/>
        </authorList>
    </citation>
    <scope>NUCLEOTIDE SEQUENCE</scope>
</reference>
<protein>
    <submittedName>
        <fullName evidence="2">Aldo/keto reductase</fullName>
    </submittedName>
</protein>
<sequence length="155" mass="17864">MNCATPEGTYQFAKHFCDYKDFYIKSNDLLFSKLGIGTFNKEPYKEENYVFHYIEGIKQAVRSGINLIDTASNYRYGESEKEIGTALQELFASDEITRENVIVCSKGGFIQLSYPFPKNPYEWINENIINAKLALAEEIELDQHCMTPDFLVVFL</sequence>
<proteinExistence type="predicted"/>
<accession>D9PKP0</accession>
<organism evidence="2">
    <name type="scientific">sediment metagenome</name>
    <dbReference type="NCBI Taxonomy" id="749907"/>
    <lineage>
        <taxon>unclassified sequences</taxon>
        <taxon>metagenomes</taxon>
        <taxon>ecological metagenomes</taxon>
    </lineage>
</organism>
<comment type="caution">
    <text evidence="2">The sequence shown here is derived from an EMBL/GenBank/DDBJ whole genome shotgun (WGS) entry which is preliminary data.</text>
</comment>
<gene>
    <name evidence="2" type="ORF">LDC_2109</name>
</gene>
<reference evidence="2" key="2">
    <citation type="journal article" date="2011" name="Microb. Ecol.">
        <title>Taxonomic and Functional Metagenomic Profiling of the Microbial Community in the Anoxic Sediment of a Sub-saline Shallow Lake (Laguna de Carrizo, Central Spain).</title>
        <authorList>
            <person name="Ferrer M."/>
            <person name="Guazzaroni M.E."/>
            <person name="Richter M."/>
            <person name="Garcia-Salamanca A."/>
            <person name="Yarza P."/>
            <person name="Suarez-Suarez A."/>
            <person name="Solano J."/>
            <person name="Alcaide M."/>
            <person name="van Dillewijn P."/>
            <person name="Molina-Henares M.A."/>
            <person name="Lopez-Cortes N."/>
            <person name="Al-Ramahi Y."/>
            <person name="Guerrero C."/>
            <person name="Acosta A."/>
            <person name="de Eugenio L.I."/>
            <person name="Martinez V."/>
            <person name="Marques S."/>
            <person name="Rojo F."/>
            <person name="Santero E."/>
            <person name="Genilloud O."/>
            <person name="Perez-Perez J."/>
            <person name="Rossello-Mora R."/>
            <person name="Ramos J.L."/>
        </authorList>
    </citation>
    <scope>NUCLEOTIDE SEQUENCE</scope>
</reference>
<dbReference type="Gene3D" id="3.20.20.100">
    <property type="entry name" value="NADP-dependent oxidoreductase domain"/>
    <property type="match status" value="1"/>
</dbReference>
<dbReference type="InterPro" id="IPR036812">
    <property type="entry name" value="NAD(P)_OxRdtase_dom_sf"/>
</dbReference>
<evidence type="ECO:0000313" key="2">
    <source>
        <dbReference type="EMBL" id="EFK95875.1"/>
    </source>
</evidence>